<reference evidence="1" key="1">
    <citation type="journal article" date="2021" name="Proc. Natl. Acad. Sci. U.S.A.">
        <title>A Catalog of Tens of Thousands of Viruses from Human Metagenomes Reveals Hidden Associations with Chronic Diseases.</title>
        <authorList>
            <person name="Tisza M.J."/>
            <person name="Buck C.B."/>
        </authorList>
    </citation>
    <scope>NUCLEOTIDE SEQUENCE</scope>
    <source>
        <strain evidence="1">CtPr92</strain>
    </source>
</reference>
<accession>A0A8S5P898</accession>
<name>A0A8S5P898_9CAUD</name>
<evidence type="ECO:0000313" key="1">
    <source>
        <dbReference type="EMBL" id="DAE02821.1"/>
    </source>
</evidence>
<proteinExistence type="predicted"/>
<sequence>MYDQNNIINENTKNIGNIILTPPYIILYNC</sequence>
<organism evidence="1">
    <name type="scientific">Podoviridae sp. ctPr92</name>
    <dbReference type="NCBI Taxonomy" id="2825247"/>
    <lineage>
        <taxon>Viruses</taxon>
        <taxon>Duplodnaviria</taxon>
        <taxon>Heunggongvirae</taxon>
        <taxon>Uroviricota</taxon>
        <taxon>Caudoviricetes</taxon>
    </lineage>
</organism>
<protein>
    <submittedName>
        <fullName evidence="1">Uncharacterized protein</fullName>
    </submittedName>
</protein>
<dbReference type="EMBL" id="BK015353">
    <property type="protein sequence ID" value="DAE02821.1"/>
    <property type="molecule type" value="Genomic_DNA"/>
</dbReference>